<evidence type="ECO:0000313" key="1">
    <source>
        <dbReference type="EMBL" id="APZ95334.1"/>
    </source>
</evidence>
<reference evidence="1 2" key="1">
    <citation type="journal article" date="2016" name="Front. Microbiol.">
        <title>Fuerstia marisgermanicae gen. nov., sp. nov., an Unusual Member of the Phylum Planctomycetes from the German Wadden Sea.</title>
        <authorList>
            <person name="Kohn T."/>
            <person name="Heuer A."/>
            <person name="Jogler M."/>
            <person name="Vollmers J."/>
            <person name="Boedeker C."/>
            <person name="Bunk B."/>
            <person name="Rast P."/>
            <person name="Borchert D."/>
            <person name="Glockner I."/>
            <person name="Freese H.M."/>
            <person name="Klenk H.P."/>
            <person name="Overmann J."/>
            <person name="Kaster A.K."/>
            <person name="Rohde M."/>
            <person name="Wiegand S."/>
            <person name="Jogler C."/>
        </authorList>
    </citation>
    <scope>NUCLEOTIDE SEQUENCE [LARGE SCALE GENOMIC DNA]</scope>
    <source>
        <strain evidence="1 2">NH11</strain>
    </source>
</reference>
<sequence length="56" mass="6326" precursor="true">MTNGSQLSVVSDSKRQNMSVFKPSHFRFSDPQFGFHVALVIMEISRPSSRNSRSLP</sequence>
<accession>A0A1P8WMP7</accession>
<keyword evidence="2" id="KW-1185">Reference proteome</keyword>
<dbReference type="KEGG" id="fmr:Fuma_04990"/>
<dbReference type="AlphaFoldDB" id="A0A1P8WMP7"/>
<dbReference type="EMBL" id="CP017641">
    <property type="protein sequence ID" value="APZ95334.1"/>
    <property type="molecule type" value="Genomic_DNA"/>
</dbReference>
<evidence type="ECO:0000313" key="2">
    <source>
        <dbReference type="Proteomes" id="UP000187735"/>
    </source>
</evidence>
<organism evidence="1 2">
    <name type="scientific">Fuerstiella marisgermanici</name>
    <dbReference type="NCBI Taxonomy" id="1891926"/>
    <lineage>
        <taxon>Bacteria</taxon>
        <taxon>Pseudomonadati</taxon>
        <taxon>Planctomycetota</taxon>
        <taxon>Planctomycetia</taxon>
        <taxon>Planctomycetales</taxon>
        <taxon>Planctomycetaceae</taxon>
        <taxon>Fuerstiella</taxon>
    </lineage>
</organism>
<gene>
    <name evidence="1" type="ORF">Fuma_04990</name>
</gene>
<name>A0A1P8WMP7_9PLAN</name>
<proteinExistence type="predicted"/>
<dbReference type="Proteomes" id="UP000187735">
    <property type="component" value="Chromosome"/>
</dbReference>
<dbReference type="STRING" id="1891926.Fuma_04990"/>
<protein>
    <submittedName>
        <fullName evidence="1">Uncharacterized protein</fullName>
    </submittedName>
</protein>